<gene>
    <name evidence="1" type="ORF">PSON_ATCC_30995.1.T1240150</name>
</gene>
<dbReference type="EMBL" id="CAJJDN010000124">
    <property type="protein sequence ID" value="CAD8120136.1"/>
    <property type="molecule type" value="Genomic_DNA"/>
</dbReference>
<sequence>MLLTIYRNHPKKTLLFLILLFGGITYKFRSHLFNAFLQKMQSKLTKEMQLQMEKGQRINTKLDQIQQIVDEFYDNKGFLNTISTILNLEEITTIGNKLKQNKESTQEQKSLMYQTMNQQFLIFEVSTIILLKKSECLLLLSKILILTITVEEEQIFIQNLLEQIQQTILNQQYLQIVAIIQEEFTRDPLKYNYDKQANLKEIIKNLVQLCQKEFMENKFHQLIQNKCREEFKQKIIQFQQYYQGQNLKTIQEQSKQLVEHLIKVNNSLAVQTFSNYSISYNYQKLDNRIQLIPQINEINNQILIKQLIKHHQVIKEEFYAKESIQNNSNYYQKILKQSLKIKEEQSAQNNLQSDNNLIQIQKVLHEFKISEILKQSQNQIIRKLIFGMELDETPSSQKQSLGQLAQGI</sequence>
<dbReference type="Proteomes" id="UP000692954">
    <property type="component" value="Unassembled WGS sequence"/>
</dbReference>
<evidence type="ECO:0000313" key="1">
    <source>
        <dbReference type="EMBL" id="CAD8120136.1"/>
    </source>
</evidence>
<name>A0A8S1QW73_9CILI</name>
<keyword evidence="2" id="KW-1185">Reference proteome</keyword>
<protein>
    <submittedName>
        <fullName evidence="1">Uncharacterized protein</fullName>
    </submittedName>
</protein>
<organism evidence="1 2">
    <name type="scientific">Paramecium sonneborni</name>
    <dbReference type="NCBI Taxonomy" id="65129"/>
    <lineage>
        <taxon>Eukaryota</taxon>
        <taxon>Sar</taxon>
        <taxon>Alveolata</taxon>
        <taxon>Ciliophora</taxon>
        <taxon>Intramacronucleata</taxon>
        <taxon>Oligohymenophorea</taxon>
        <taxon>Peniculida</taxon>
        <taxon>Parameciidae</taxon>
        <taxon>Paramecium</taxon>
    </lineage>
</organism>
<reference evidence="1" key="1">
    <citation type="submission" date="2021-01" db="EMBL/GenBank/DDBJ databases">
        <authorList>
            <consortium name="Genoscope - CEA"/>
            <person name="William W."/>
        </authorList>
    </citation>
    <scope>NUCLEOTIDE SEQUENCE</scope>
</reference>
<dbReference type="AlphaFoldDB" id="A0A8S1QW73"/>
<dbReference type="OrthoDB" id="305808at2759"/>
<proteinExistence type="predicted"/>
<evidence type="ECO:0000313" key="2">
    <source>
        <dbReference type="Proteomes" id="UP000692954"/>
    </source>
</evidence>
<comment type="caution">
    <text evidence="1">The sequence shown here is derived from an EMBL/GenBank/DDBJ whole genome shotgun (WGS) entry which is preliminary data.</text>
</comment>
<accession>A0A8S1QW73</accession>